<dbReference type="Proteomes" id="UP001163105">
    <property type="component" value="Unassembled WGS sequence"/>
</dbReference>
<dbReference type="AlphaFoldDB" id="A0AB34G6G7"/>
<evidence type="ECO:0000256" key="2">
    <source>
        <dbReference type="SAM" id="Phobius"/>
    </source>
</evidence>
<gene>
    <name evidence="3" type="ORF">O9K51_01631</name>
</gene>
<comment type="caution">
    <text evidence="3">The sequence shown here is derived from an EMBL/GenBank/DDBJ whole genome shotgun (WGS) entry which is preliminary data.</text>
</comment>
<organism evidence="3 4">
    <name type="scientific">Purpureocillium lavendulum</name>
    <dbReference type="NCBI Taxonomy" id="1247861"/>
    <lineage>
        <taxon>Eukaryota</taxon>
        <taxon>Fungi</taxon>
        <taxon>Dikarya</taxon>
        <taxon>Ascomycota</taxon>
        <taxon>Pezizomycotina</taxon>
        <taxon>Sordariomycetes</taxon>
        <taxon>Hypocreomycetidae</taxon>
        <taxon>Hypocreales</taxon>
        <taxon>Ophiocordycipitaceae</taxon>
        <taxon>Purpureocillium</taxon>
    </lineage>
</organism>
<keyword evidence="2" id="KW-0812">Transmembrane</keyword>
<keyword evidence="2" id="KW-0472">Membrane</keyword>
<reference evidence="3" key="1">
    <citation type="submission" date="2023-01" db="EMBL/GenBank/DDBJ databases">
        <title>The growth and conidiation of Purpureocillium lavendulum are regulated by nitrogen source and histone H3K14 acetylation.</title>
        <authorList>
            <person name="Tang P."/>
            <person name="Han J."/>
            <person name="Zhang C."/>
            <person name="Tang P."/>
            <person name="Qi F."/>
            <person name="Zhang K."/>
            <person name="Liang L."/>
        </authorList>
    </citation>
    <scope>NUCLEOTIDE SEQUENCE</scope>
    <source>
        <strain evidence="3">YMF1.00683</strain>
    </source>
</reference>
<dbReference type="EMBL" id="JAQHRD010000001">
    <property type="protein sequence ID" value="KAJ6446858.1"/>
    <property type="molecule type" value="Genomic_DNA"/>
</dbReference>
<feature type="region of interest" description="Disordered" evidence="1">
    <location>
        <begin position="116"/>
        <end position="141"/>
    </location>
</feature>
<protein>
    <submittedName>
        <fullName evidence="3">C6 zinc finger domain-containingprotein</fullName>
    </submittedName>
</protein>
<feature type="transmembrane region" description="Helical" evidence="2">
    <location>
        <begin position="208"/>
        <end position="224"/>
    </location>
</feature>
<name>A0AB34G6G7_9HYPO</name>
<keyword evidence="4" id="KW-1185">Reference proteome</keyword>
<sequence length="230" mass="25485">MATTAPIIFDIHRKMLSYHYTVTAHHDSANPDDPIYYCDVNRFTKSASPDLVLHAGPSTAAPPIAISHILQFSQSFKIGLGDAVARHKADPDAVQWEDLRRTDRTGAEHRWGLHLPATPTRTASPTTGPGSEDARDSAAAASSSGRRLALLWKRTRSVRADGVEDGIRYRGFRGWKLLDEARPDEVLAVFTMDRVFGRRGVLQINVDYGGAFVVAVLMTLLTLYERSEER</sequence>
<evidence type="ECO:0000256" key="1">
    <source>
        <dbReference type="SAM" id="MobiDB-lite"/>
    </source>
</evidence>
<proteinExistence type="predicted"/>
<keyword evidence="2" id="KW-1133">Transmembrane helix</keyword>
<evidence type="ECO:0000313" key="3">
    <source>
        <dbReference type="EMBL" id="KAJ6446858.1"/>
    </source>
</evidence>
<evidence type="ECO:0000313" key="4">
    <source>
        <dbReference type="Proteomes" id="UP001163105"/>
    </source>
</evidence>
<accession>A0AB34G6G7</accession>